<dbReference type="Proteomes" id="UP000004671">
    <property type="component" value="Chromosome"/>
</dbReference>
<keyword evidence="12" id="KW-1185">Reference proteome</keyword>
<feature type="modified residue" description="4-aspartylphosphate" evidence="6">
    <location>
        <position position="71"/>
    </location>
</feature>
<dbReference type="InterPro" id="IPR004358">
    <property type="entry name" value="Sig_transdc_His_kin-like_C"/>
</dbReference>
<dbReference type="SMART" id="SM00388">
    <property type="entry name" value="HisKA"/>
    <property type="match status" value="1"/>
</dbReference>
<feature type="domain" description="Histidine kinase" evidence="8">
    <location>
        <begin position="168"/>
        <end position="397"/>
    </location>
</feature>
<dbReference type="SUPFAM" id="SSF52172">
    <property type="entry name" value="CheY-like"/>
    <property type="match status" value="1"/>
</dbReference>
<dbReference type="PRINTS" id="PR00344">
    <property type="entry name" value="BCTRLSENSOR"/>
</dbReference>
<sequence>MLEEKIEANNTRTQLNRDFKPNILVIEDEPEVRESYIDMFEFLGYQVDVAENGMAGLEKLKKKAYQIVFTDLNMPVMDGLQTLRLIKKKYPETEVIVITGFATIENAIKAMKQGAFDYITKPVSFEHVRIVLNRCIQNINARRENQKLKDLNHQLRELNEMKNKFITLTNHELRTPLAVLKGYFDLLAMELNENPNSENVQEYLNIIQSTLNEMSEMIENMHDLTLLSNYNSALQKKDFKINNLVLNVYKKMHSLFDLRKIQFSYKLDPNDPVVSIDPQKLERAVGELVQNALKYTPEGGKVLLRVKFDHLKNVVYLSVADTGIGIPHDKLELIFEPFYEVQDEMHHSTSKVQFMGGGIGVGLSIVKEIVEAHNGEVMVESNPGKGSVFTILLKAKT</sequence>
<dbReference type="Gene3D" id="3.40.50.2300">
    <property type="match status" value="1"/>
</dbReference>
<dbReference type="EMBL" id="CP018099">
    <property type="protein sequence ID" value="APF17222.1"/>
    <property type="molecule type" value="Genomic_DNA"/>
</dbReference>
<evidence type="ECO:0000313" key="10">
    <source>
        <dbReference type="EMBL" id="APF17222.1"/>
    </source>
</evidence>
<dbReference type="PANTHER" id="PTHR43547:SF2">
    <property type="entry name" value="HYBRID SIGNAL TRANSDUCTION HISTIDINE KINASE C"/>
    <property type="match status" value="1"/>
</dbReference>
<dbReference type="STRING" id="880073.Cabys_471"/>
<dbReference type="FunFam" id="3.30.565.10:FF:000006">
    <property type="entry name" value="Sensor histidine kinase WalK"/>
    <property type="match status" value="1"/>
</dbReference>
<accession>H1XSE5</accession>
<dbReference type="OrthoDB" id="9805967at2"/>
<dbReference type="CDD" id="cd00075">
    <property type="entry name" value="HATPase"/>
    <property type="match status" value="1"/>
</dbReference>
<evidence type="ECO:0000259" key="8">
    <source>
        <dbReference type="PROSITE" id="PS50109"/>
    </source>
</evidence>
<dbReference type="KEGG" id="caby:Cabys_471"/>
<evidence type="ECO:0000256" key="7">
    <source>
        <dbReference type="SAM" id="Coils"/>
    </source>
</evidence>
<comment type="catalytic activity">
    <reaction evidence="1">
        <text>ATP + protein L-histidine = ADP + protein N-phospho-L-histidine.</text>
        <dbReference type="EC" id="2.7.13.3"/>
    </reaction>
</comment>
<dbReference type="RefSeq" id="WP_006928465.1">
    <property type="nucleotide sequence ID" value="NZ_CM001402.1"/>
</dbReference>
<dbReference type="PROSITE" id="PS50110">
    <property type="entry name" value="RESPONSE_REGULATORY"/>
    <property type="match status" value="1"/>
</dbReference>
<feature type="domain" description="Response regulatory" evidence="9">
    <location>
        <begin position="22"/>
        <end position="136"/>
    </location>
</feature>
<dbReference type="HOGENOM" id="CLU_000445_114_72_0"/>
<dbReference type="Gene3D" id="3.30.565.10">
    <property type="entry name" value="Histidine kinase-like ATPase, C-terminal domain"/>
    <property type="match status" value="1"/>
</dbReference>
<reference evidence="11 12" key="1">
    <citation type="submission" date="2011-09" db="EMBL/GenBank/DDBJ databases">
        <title>The permanent draft genome of Caldithrix abyssi DSM 13497.</title>
        <authorList>
            <consortium name="US DOE Joint Genome Institute (JGI-PGF)"/>
            <person name="Lucas S."/>
            <person name="Han J."/>
            <person name="Lapidus A."/>
            <person name="Bruce D."/>
            <person name="Goodwin L."/>
            <person name="Pitluck S."/>
            <person name="Peters L."/>
            <person name="Kyrpides N."/>
            <person name="Mavromatis K."/>
            <person name="Ivanova N."/>
            <person name="Mikhailova N."/>
            <person name="Chertkov O."/>
            <person name="Detter J.C."/>
            <person name="Tapia R."/>
            <person name="Han C."/>
            <person name="Land M."/>
            <person name="Hauser L."/>
            <person name="Markowitz V."/>
            <person name="Cheng J.-F."/>
            <person name="Hugenholtz P."/>
            <person name="Woyke T."/>
            <person name="Wu D."/>
            <person name="Spring S."/>
            <person name="Brambilla E."/>
            <person name="Klenk H.-P."/>
            <person name="Eisen J.A."/>
        </authorList>
    </citation>
    <scope>NUCLEOTIDE SEQUENCE [LARGE SCALE GENOMIC DNA]</scope>
    <source>
        <strain evidence="11 12">DSM 13497</strain>
    </source>
</reference>
<evidence type="ECO:0000256" key="3">
    <source>
        <dbReference type="ARBA" id="ARBA00022553"/>
    </source>
</evidence>
<dbReference type="FunCoup" id="H1XSE5">
    <property type="interactions" value="562"/>
</dbReference>
<dbReference type="SMART" id="SM00387">
    <property type="entry name" value="HATPase_c"/>
    <property type="match status" value="1"/>
</dbReference>
<dbReference type="eggNOG" id="COG2205">
    <property type="taxonomic scope" value="Bacteria"/>
</dbReference>
<gene>
    <name evidence="10" type="ORF">Cabys_471</name>
    <name evidence="11" type="ORF">Calab_1740</name>
</gene>
<dbReference type="SMART" id="SM00448">
    <property type="entry name" value="REC"/>
    <property type="match status" value="1"/>
</dbReference>
<dbReference type="PaxDb" id="880073-Calab_1740"/>
<dbReference type="Proteomes" id="UP000183868">
    <property type="component" value="Chromosome"/>
</dbReference>
<dbReference type="Pfam" id="PF02518">
    <property type="entry name" value="HATPase_c"/>
    <property type="match status" value="1"/>
</dbReference>
<evidence type="ECO:0000256" key="2">
    <source>
        <dbReference type="ARBA" id="ARBA00012438"/>
    </source>
</evidence>
<evidence type="ECO:0000313" key="13">
    <source>
        <dbReference type="Proteomes" id="UP000183868"/>
    </source>
</evidence>
<dbReference type="SUPFAM" id="SSF47384">
    <property type="entry name" value="Homodimeric domain of signal transducing histidine kinase"/>
    <property type="match status" value="1"/>
</dbReference>
<dbReference type="PANTHER" id="PTHR43547">
    <property type="entry name" value="TWO-COMPONENT HISTIDINE KINASE"/>
    <property type="match status" value="1"/>
</dbReference>
<evidence type="ECO:0000256" key="6">
    <source>
        <dbReference type="PROSITE-ProRule" id="PRU00169"/>
    </source>
</evidence>
<evidence type="ECO:0000256" key="5">
    <source>
        <dbReference type="ARBA" id="ARBA00022777"/>
    </source>
</evidence>
<dbReference type="InterPro" id="IPR001789">
    <property type="entry name" value="Sig_transdc_resp-reg_receiver"/>
</dbReference>
<evidence type="ECO:0000256" key="1">
    <source>
        <dbReference type="ARBA" id="ARBA00000085"/>
    </source>
</evidence>
<dbReference type="InterPro" id="IPR003594">
    <property type="entry name" value="HATPase_dom"/>
</dbReference>
<dbReference type="PROSITE" id="PS50109">
    <property type="entry name" value="HIS_KIN"/>
    <property type="match status" value="1"/>
</dbReference>
<dbReference type="InterPro" id="IPR005467">
    <property type="entry name" value="His_kinase_dom"/>
</dbReference>
<dbReference type="InterPro" id="IPR011006">
    <property type="entry name" value="CheY-like_superfamily"/>
</dbReference>
<organism evidence="11 12">
    <name type="scientific">Caldithrix abyssi DSM 13497</name>
    <dbReference type="NCBI Taxonomy" id="880073"/>
    <lineage>
        <taxon>Bacteria</taxon>
        <taxon>Pseudomonadati</taxon>
        <taxon>Calditrichota</taxon>
        <taxon>Calditrichia</taxon>
        <taxon>Calditrichales</taxon>
        <taxon>Calditrichaceae</taxon>
        <taxon>Caldithrix</taxon>
    </lineage>
</organism>
<keyword evidence="3 6" id="KW-0597">Phosphoprotein</keyword>
<dbReference type="SUPFAM" id="SSF55874">
    <property type="entry name" value="ATPase domain of HSP90 chaperone/DNA topoisomerase II/histidine kinase"/>
    <property type="match status" value="1"/>
</dbReference>
<dbReference type="Pfam" id="PF00512">
    <property type="entry name" value="HisKA"/>
    <property type="match status" value="1"/>
</dbReference>
<keyword evidence="7" id="KW-0175">Coiled coil</keyword>
<reference evidence="10 13" key="2">
    <citation type="submission" date="2016-11" db="EMBL/GenBank/DDBJ databases">
        <title>Genomic analysis of Caldithrix abyssi and proposal of a novel bacterial phylum Caldithrichaeota.</title>
        <authorList>
            <person name="Kublanov I."/>
            <person name="Sigalova O."/>
            <person name="Gavrilov S."/>
            <person name="Lebedinsky A."/>
            <person name="Ivanova N."/>
            <person name="Daum C."/>
            <person name="Reddy T."/>
            <person name="Klenk H.P."/>
            <person name="Goker M."/>
            <person name="Reva O."/>
            <person name="Miroshnichenko M."/>
            <person name="Kyprides N."/>
            <person name="Woyke T."/>
            <person name="Gelfand M."/>
        </authorList>
    </citation>
    <scope>NUCLEOTIDE SEQUENCE [LARGE SCALE GENOMIC DNA]</scope>
    <source>
        <strain evidence="10 13">LF13</strain>
    </source>
</reference>
<dbReference type="Pfam" id="PF00072">
    <property type="entry name" value="Response_reg"/>
    <property type="match status" value="1"/>
</dbReference>
<dbReference type="InterPro" id="IPR036097">
    <property type="entry name" value="HisK_dim/P_sf"/>
</dbReference>
<dbReference type="AlphaFoldDB" id="H1XSE5"/>
<dbReference type="InterPro" id="IPR036890">
    <property type="entry name" value="HATPase_C_sf"/>
</dbReference>
<evidence type="ECO:0000313" key="11">
    <source>
        <dbReference type="EMBL" id="EHO41357.1"/>
    </source>
</evidence>
<protein>
    <recommendedName>
        <fullName evidence="2">histidine kinase</fullName>
        <ecNumber evidence="2">2.7.13.3</ecNumber>
    </recommendedName>
</protein>
<evidence type="ECO:0000256" key="4">
    <source>
        <dbReference type="ARBA" id="ARBA00022679"/>
    </source>
</evidence>
<dbReference type="InParanoid" id="H1XSE5"/>
<proteinExistence type="predicted"/>
<dbReference type="EMBL" id="CM001402">
    <property type="protein sequence ID" value="EHO41357.1"/>
    <property type="molecule type" value="Genomic_DNA"/>
</dbReference>
<keyword evidence="4" id="KW-0808">Transferase</keyword>
<dbReference type="CDD" id="cd00082">
    <property type="entry name" value="HisKA"/>
    <property type="match status" value="1"/>
</dbReference>
<evidence type="ECO:0000259" key="9">
    <source>
        <dbReference type="PROSITE" id="PS50110"/>
    </source>
</evidence>
<keyword evidence="5 11" id="KW-0418">Kinase</keyword>
<feature type="coiled-coil region" evidence="7">
    <location>
        <begin position="138"/>
        <end position="168"/>
    </location>
</feature>
<evidence type="ECO:0000313" key="12">
    <source>
        <dbReference type="Proteomes" id="UP000004671"/>
    </source>
</evidence>
<dbReference type="InterPro" id="IPR003661">
    <property type="entry name" value="HisK_dim/P_dom"/>
</dbReference>
<dbReference type="GO" id="GO:0000155">
    <property type="term" value="F:phosphorelay sensor kinase activity"/>
    <property type="evidence" value="ECO:0007669"/>
    <property type="project" value="InterPro"/>
</dbReference>
<name>H1XSE5_CALAY</name>
<dbReference type="Gene3D" id="1.10.287.130">
    <property type="match status" value="1"/>
</dbReference>
<dbReference type="EC" id="2.7.13.3" evidence="2"/>